<dbReference type="GO" id="GO:0005811">
    <property type="term" value="C:lipid droplet"/>
    <property type="evidence" value="ECO:0007669"/>
    <property type="project" value="TreeGrafter"/>
</dbReference>
<accession>A0A139I709</accession>
<keyword evidence="5" id="KW-1185">Reference proteome</keyword>
<dbReference type="EMBL" id="LFZO01000256">
    <property type="protein sequence ID" value="KXT10534.1"/>
    <property type="molecule type" value="Genomic_DNA"/>
</dbReference>
<name>A0A139I709_9PEZI</name>
<proteinExistence type="inferred from homology"/>
<evidence type="ECO:0000259" key="3">
    <source>
        <dbReference type="Pfam" id="PF03435"/>
    </source>
</evidence>
<comment type="caution">
    <text evidence="4">The sequence shown here is derived from an EMBL/GenBank/DDBJ whole genome shotgun (WGS) entry which is preliminary data.</text>
</comment>
<dbReference type="Gene3D" id="3.40.50.720">
    <property type="entry name" value="NAD(P)-binding Rossmann-like Domain"/>
    <property type="match status" value="1"/>
</dbReference>
<evidence type="ECO:0000256" key="2">
    <source>
        <dbReference type="SAM" id="Phobius"/>
    </source>
</evidence>
<feature type="domain" description="Saccharopine dehydrogenase NADP binding" evidence="3">
    <location>
        <begin position="11"/>
        <end position="139"/>
    </location>
</feature>
<comment type="similarity">
    <text evidence="1">Belongs to the saccharopine dehydrogenase family.</text>
</comment>
<dbReference type="GO" id="GO:0009247">
    <property type="term" value="P:glycolipid biosynthetic process"/>
    <property type="evidence" value="ECO:0007669"/>
    <property type="project" value="TreeGrafter"/>
</dbReference>
<dbReference type="OrthoDB" id="10268090at2759"/>
<dbReference type="InterPro" id="IPR051276">
    <property type="entry name" value="Saccharopine_DH-like_oxidrdct"/>
</dbReference>
<dbReference type="Proteomes" id="UP000073492">
    <property type="component" value="Unassembled WGS sequence"/>
</dbReference>
<keyword evidence="2" id="KW-1133">Transmembrane helix</keyword>
<gene>
    <name evidence="4" type="ORF">AC579_6094</name>
</gene>
<keyword evidence="2" id="KW-0472">Membrane</keyword>
<protein>
    <recommendedName>
        <fullName evidence="3">Saccharopine dehydrogenase NADP binding domain-containing protein</fullName>
    </recommendedName>
</protein>
<organism evidence="4 5">
    <name type="scientific">Pseudocercospora musae</name>
    <dbReference type="NCBI Taxonomy" id="113226"/>
    <lineage>
        <taxon>Eukaryota</taxon>
        <taxon>Fungi</taxon>
        <taxon>Dikarya</taxon>
        <taxon>Ascomycota</taxon>
        <taxon>Pezizomycotina</taxon>
        <taxon>Dothideomycetes</taxon>
        <taxon>Dothideomycetidae</taxon>
        <taxon>Mycosphaerellales</taxon>
        <taxon>Mycosphaerellaceae</taxon>
        <taxon>Pseudocercospora</taxon>
    </lineage>
</organism>
<evidence type="ECO:0000313" key="4">
    <source>
        <dbReference type="EMBL" id="KXT10533.1"/>
    </source>
</evidence>
<reference evidence="4 5" key="1">
    <citation type="submission" date="2015-07" db="EMBL/GenBank/DDBJ databases">
        <title>Comparative genomics of the Sigatoka disease complex on banana suggests a link between parallel evolutionary changes in Pseudocercospora fijiensis and Pseudocercospora eumusae and increased virulence on the banana host.</title>
        <authorList>
            <person name="Chang T.-C."/>
            <person name="Salvucci A."/>
            <person name="Crous P.W."/>
            <person name="Stergiopoulos I."/>
        </authorList>
    </citation>
    <scope>NUCLEOTIDE SEQUENCE [LARGE SCALE GENOMIC DNA]</scope>
    <source>
        <strain evidence="4 5">CBS 116634</strain>
    </source>
</reference>
<keyword evidence="2" id="KW-0812">Transmembrane</keyword>
<dbReference type="EMBL" id="LFZO01000256">
    <property type="protein sequence ID" value="KXT10532.1"/>
    <property type="molecule type" value="Genomic_DNA"/>
</dbReference>
<dbReference type="InterPro" id="IPR005097">
    <property type="entry name" value="Sacchrp_dh_NADP-bd"/>
</dbReference>
<dbReference type="InterPro" id="IPR036291">
    <property type="entry name" value="NAD(P)-bd_dom_sf"/>
</dbReference>
<evidence type="ECO:0000256" key="1">
    <source>
        <dbReference type="ARBA" id="ARBA00038048"/>
    </source>
</evidence>
<evidence type="ECO:0000313" key="5">
    <source>
        <dbReference type="Proteomes" id="UP000073492"/>
    </source>
</evidence>
<dbReference type="PANTHER" id="PTHR12286:SF5">
    <property type="entry name" value="SACCHAROPINE DEHYDROGENASE-LIKE OXIDOREDUCTASE"/>
    <property type="match status" value="1"/>
</dbReference>
<feature type="transmembrane region" description="Helical" evidence="2">
    <location>
        <begin position="284"/>
        <end position="302"/>
    </location>
</feature>
<dbReference type="AlphaFoldDB" id="A0A139I709"/>
<dbReference type="PANTHER" id="PTHR12286">
    <property type="entry name" value="SACCHAROPINE DEHYDROGENASE-LIKE OXIDOREDUCTASE"/>
    <property type="match status" value="1"/>
</dbReference>
<dbReference type="GO" id="GO:0005886">
    <property type="term" value="C:plasma membrane"/>
    <property type="evidence" value="ECO:0007669"/>
    <property type="project" value="TreeGrafter"/>
</dbReference>
<sequence>MSQGDRKYECVLYGATGYTGKYAAEHIATNLPTDFRWAIAGRSESKVNALADDIYALNKDRPRPAIEVAQNTKSEILQLAKQTKVLITTVGPYHKYGTAVFEACAEAGTHYLDVTGEVPWVYDMVQKYDAAAKRTGAIMIPQCGIESAPTDLTVWLLATHVRETLNAGLSELLYIMWDLNSAPSGGTLDTVLTLFDTYSITQVAKAMSPYSLSTIKPSVQAPGRPLTEKLTGIRHDPDLGLLTDSLQGPTDAPIVNRSWSLYNSGKLYGSNFRLSGYMKAKNPIHAFLVHLALTFGFASLLFPPVRWLLKKFVYQPGEGVSREQASKEYCEWRAIANADVSDPADPKRAFGRFRWNGSMYGFTGVLVAEAAITLSRDKTFAHELGGGVLTPATLGAPYLERLQKAGFITEVKTLP</sequence>
<dbReference type="EMBL" id="LFZO01000256">
    <property type="protein sequence ID" value="KXT10533.1"/>
    <property type="molecule type" value="Genomic_DNA"/>
</dbReference>
<dbReference type="SUPFAM" id="SSF51735">
    <property type="entry name" value="NAD(P)-binding Rossmann-fold domains"/>
    <property type="match status" value="1"/>
</dbReference>
<dbReference type="Pfam" id="PF03435">
    <property type="entry name" value="Sacchrp_dh_NADP"/>
    <property type="match status" value="1"/>
</dbReference>
<dbReference type="GO" id="GO:0005739">
    <property type="term" value="C:mitochondrion"/>
    <property type="evidence" value="ECO:0007669"/>
    <property type="project" value="TreeGrafter"/>
</dbReference>